<evidence type="ECO:0000313" key="8">
    <source>
        <dbReference type="EMBL" id="CAG7786617.1"/>
    </source>
</evidence>
<accession>A0A8J2KK84</accession>
<proteinExistence type="predicted"/>
<keyword evidence="3 5" id="KW-1133">Transmembrane helix</keyword>
<gene>
    <name evidence="8" type="ORF">AFUS01_LOCUS25178</name>
</gene>
<comment type="caution">
    <text evidence="8">The sequence shown here is derived from an EMBL/GenBank/DDBJ whole genome shotgun (WGS) entry which is preliminary data.</text>
</comment>
<dbReference type="GO" id="GO:0004930">
    <property type="term" value="F:G protein-coupled receptor activity"/>
    <property type="evidence" value="ECO:0007669"/>
    <property type="project" value="InterPro"/>
</dbReference>
<evidence type="ECO:0000256" key="2">
    <source>
        <dbReference type="ARBA" id="ARBA00022692"/>
    </source>
</evidence>
<evidence type="ECO:0000313" key="9">
    <source>
        <dbReference type="Proteomes" id="UP000708208"/>
    </source>
</evidence>
<dbReference type="PROSITE" id="PS50261">
    <property type="entry name" value="G_PROTEIN_RECEP_F2_4"/>
    <property type="match status" value="1"/>
</dbReference>
<feature type="transmembrane region" description="Helical" evidence="5">
    <location>
        <begin position="479"/>
        <end position="501"/>
    </location>
</feature>
<sequence>MADGYSLYVLLTLTYFLSIGIAQGEQSENFAPERITFQWCGNRLGAENLSEYKSAVIQIPENVSEGQEAFAIRLKEGNFSCPRGVNSTELRLDLGRPPPEENSIYDSEFSSNGYFRIGDYYYPPEGFCITTWTSSDVVVSVCGEFNEEGDWSFPECGATNPCLPKCCAMNMLMTYVIGEYPECSPKFNNSGRLNPILYTELAQKINPKTPVHYHKNDLTGHVYEFVHAKTNIEDEQLYSVQKVCFRLKEDGTLLYLNHYDWIPVAPSNYCFDGIQLFNNSLDDIFQGKEGQYGFMVNYIPVSRRDAEAYPILYATAFLSASVFLLLTFLVYALLWQDQKIQGWIVMSHSATMFFMYGFSGTSNVFALGERSDDATRTPLCIAFAALTHFFYLSNFCWLTVTCFSLYRIFRGITTINPISRNHGLYFLYASFGWGLPFVFVTVCLVLDKIYSYDLCNQVLVPKYGTEACFVYEGSFGPYVIYPVAVLLCLNATLFSATTYNFYAYQKSTKIARENIDDKNKLFVLIAKLFFVMGFTWIFEFIAWIFTGADRTWYWAIPDMINCLQAVAIFVIYVCKSSMAVPLRRRYPILIPLFSIRSAIRGSVPGPETGLYELSTQKAGSQGNLLNQNSK</sequence>
<feature type="transmembrane region" description="Helical" evidence="5">
    <location>
        <begin position="311"/>
        <end position="335"/>
    </location>
</feature>
<feature type="transmembrane region" description="Helical" evidence="5">
    <location>
        <begin position="381"/>
        <end position="406"/>
    </location>
</feature>
<feature type="transmembrane region" description="Helical" evidence="5">
    <location>
        <begin position="342"/>
        <end position="361"/>
    </location>
</feature>
<dbReference type="Pfam" id="PF00002">
    <property type="entry name" value="7tm_2"/>
    <property type="match status" value="1"/>
</dbReference>
<dbReference type="AlphaFoldDB" id="A0A8J2KK84"/>
<evidence type="ECO:0000259" key="7">
    <source>
        <dbReference type="PROSITE" id="PS50261"/>
    </source>
</evidence>
<evidence type="ECO:0000256" key="4">
    <source>
        <dbReference type="ARBA" id="ARBA00023136"/>
    </source>
</evidence>
<dbReference type="InterPro" id="IPR000832">
    <property type="entry name" value="GPCR_2_secretin-like"/>
</dbReference>
<dbReference type="Proteomes" id="UP000708208">
    <property type="component" value="Unassembled WGS sequence"/>
</dbReference>
<evidence type="ECO:0000256" key="1">
    <source>
        <dbReference type="ARBA" id="ARBA00004141"/>
    </source>
</evidence>
<evidence type="ECO:0000256" key="3">
    <source>
        <dbReference type="ARBA" id="ARBA00022989"/>
    </source>
</evidence>
<dbReference type="InterPro" id="IPR052808">
    <property type="entry name" value="GPCR_Mth-like"/>
</dbReference>
<dbReference type="PANTHER" id="PTHR46953:SF1">
    <property type="entry name" value="G-PROTEIN COUPLED RECEPTOR MTH-LIKE 1-RELATED"/>
    <property type="match status" value="1"/>
</dbReference>
<dbReference type="GO" id="GO:0016020">
    <property type="term" value="C:membrane"/>
    <property type="evidence" value="ECO:0007669"/>
    <property type="project" value="UniProtKB-SubCell"/>
</dbReference>
<dbReference type="EMBL" id="CAJVCH010321518">
    <property type="protein sequence ID" value="CAG7786617.1"/>
    <property type="molecule type" value="Genomic_DNA"/>
</dbReference>
<dbReference type="CDD" id="cd15039">
    <property type="entry name" value="7tmB3_Methuselah-like"/>
    <property type="match status" value="1"/>
</dbReference>
<feature type="transmembrane region" description="Helical" evidence="5">
    <location>
        <begin position="551"/>
        <end position="574"/>
    </location>
</feature>
<keyword evidence="4 5" id="KW-0472">Membrane</keyword>
<dbReference type="PANTHER" id="PTHR46953">
    <property type="entry name" value="G-PROTEIN COUPLED RECEPTOR MTH-LIKE 1-RELATED"/>
    <property type="match status" value="1"/>
</dbReference>
<feature type="transmembrane region" description="Helical" evidence="5">
    <location>
        <begin position="426"/>
        <end position="450"/>
    </location>
</feature>
<reference evidence="8" key="1">
    <citation type="submission" date="2021-06" db="EMBL/GenBank/DDBJ databases">
        <authorList>
            <person name="Hodson N. C."/>
            <person name="Mongue J. A."/>
            <person name="Jaron S. K."/>
        </authorList>
    </citation>
    <scope>NUCLEOTIDE SEQUENCE</scope>
</reference>
<feature type="chain" id="PRO_5035185322" description="G-protein coupled receptors family 2 profile 2 domain-containing protein" evidence="6">
    <location>
        <begin position="25"/>
        <end position="630"/>
    </location>
</feature>
<evidence type="ECO:0000256" key="5">
    <source>
        <dbReference type="SAM" id="Phobius"/>
    </source>
</evidence>
<dbReference type="InterPro" id="IPR017981">
    <property type="entry name" value="GPCR_2-like_7TM"/>
</dbReference>
<protein>
    <recommendedName>
        <fullName evidence="7">G-protein coupled receptors family 2 profile 2 domain-containing protein</fullName>
    </recommendedName>
</protein>
<feature type="transmembrane region" description="Helical" evidence="5">
    <location>
        <begin position="521"/>
        <end position="545"/>
    </location>
</feature>
<name>A0A8J2KK84_9HEXA</name>
<keyword evidence="9" id="KW-1185">Reference proteome</keyword>
<evidence type="ECO:0000256" key="6">
    <source>
        <dbReference type="SAM" id="SignalP"/>
    </source>
</evidence>
<feature type="signal peptide" evidence="6">
    <location>
        <begin position="1"/>
        <end position="24"/>
    </location>
</feature>
<organism evidence="8 9">
    <name type="scientific">Allacma fusca</name>
    <dbReference type="NCBI Taxonomy" id="39272"/>
    <lineage>
        <taxon>Eukaryota</taxon>
        <taxon>Metazoa</taxon>
        <taxon>Ecdysozoa</taxon>
        <taxon>Arthropoda</taxon>
        <taxon>Hexapoda</taxon>
        <taxon>Collembola</taxon>
        <taxon>Symphypleona</taxon>
        <taxon>Sminthuridae</taxon>
        <taxon>Allacma</taxon>
    </lineage>
</organism>
<comment type="subcellular location">
    <subcellularLocation>
        <location evidence="1">Membrane</location>
        <topology evidence="1">Multi-pass membrane protein</topology>
    </subcellularLocation>
</comment>
<dbReference type="GO" id="GO:0007166">
    <property type="term" value="P:cell surface receptor signaling pathway"/>
    <property type="evidence" value="ECO:0007669"/>
    <property type="project" value="InterPro"/>
</dbReference>
<keyword evidence="6" id="KW-0732">Signal</keyword>
<feature type="domain" description="G-protein coupled receptors family 2 profile 2" evidence="7">
    <location>
        <begin position="309"/>
        <end position="576"/>
    </location>
</feature>
<keyword evidence="2 5" id="KW-0812">Transmembrane</keyword>
<dbReference type="OrthoDB" id="6134459at2759"/>